<feature type="domain" description="Haem-binding uptake Tiki superfamily ChaN" evidence="2">
    <location>
        <begin position="66"/>
        <end position="259"/>
    </location>
</feature>
<evidence type="ECO:0000256" key="1">
    <source>
        <dbReference type="SAM" id="MobiDB-lite"/>
    </source>
</evidence>
<evidence type="ECO:0000313" key="4">
    <source>
        <dbReference type="Proteomes" id="UP000270626"/>
    </source>
</evidence>
<name>A0A495WC25_9RHOO</name>
<keyword evidence="4" id="KW-1185">Reference proteome</keyword>
<reference evidence="3 4" key="1">
    <citation type="submission" date="2018-10" db="EMBL/GenBank/DDBJ databases">
        <title>Genomic Encyclopedia of Type Strains, Phase IV (KMG-IV): sequencing the most valuable type-strain genomes for metagenomic binning, comparative biology and taxonomic classification.</title>
        <authorList>
            <person name="Goeker M."/>
        </authorList>
    </citation>
    <scope>NUCLEOTIDE SEQUENCE [LARGE SCALE GENOMIC DNA]</scope>
    <source>
        <strain evidence="3 4">DSM 23841</strain>
    </source>
</reference>
<feature type="region of interest" description="Disordered" evidence="1">
    <location>
        <begin position="1"/>
        <end position="20"/>
    </location>
</feature>
<protein>
    <submittedName>
        <fullName evidence="3">Putative iron-regulated protein</fullName>
    </submittedName>
</protein>
<evidence type="ECO:0000259" key="2">
    <source>
        <dbReference type="Pfam" id="PF04187"/>
    </source>
</evidence>
<organism evidence="3 4">
    <name type="scientific">Azonexus fungiphilus</name>
    <dbReference type="NCBI Taxonomy" id="146940"/>
    <lineage>
        <taxon>Bacteria</taxon>
        <taxon>Pseudomonadati</taxon>
        <taxon>Pseudomonadota</taxon>
        <taxon>Betaproteobacteria</taxon>
        <taxon>Rhodocyclales</taxon>
        <taxon>Azonexaceae</taxon>
        <taxon>Azonexus</taxon>
    </lineage>
</organism>
<dbReference type="Proteomes" id="UP000270626">
    <property type="component" value="Unassembled WGS sequence"/>
</dbReference>
<dbReference type="AlphaFoldDB" id="A0A495WC25"/>
<gene>
    <name evidence="3" type="ORF">DFR40_1125</name>
</gene>
<dbReference type="RefSeq" id="WP_121457499.1">
    <property type="nucleotide sequence ID" value="NZ_RBXP01000013.1"/>
</dbReference>
<dbReference type="OrthoDB" id="9795827at2"/>
<sequence>MPAPLCNNPGKMRPDDGRPSSGRIFLQRLSRAGALLAACLLGPGTAAASERIVATADGQAIGREVLLQRLAGHDLILLGELHDNPHHHAARAWLLEKLAATRPAIVAEHLEHGRQASGNGPLLADLESAGFDAGNWRWPVHQALFEAARRTGGTLHGGNIPRQLARDIVKRGADALPADVAAAIADAPLDANARQTLERDLLDSHCGQLPATLIPGLSLAQRARDAAMSLAIGTALNSGHPVILLAGNGHVRRDYGIPVLLERQQPGRRRVAIGFLESDTANAAQAAALASRFDYLWITEPAERRDPCLDFPKPQTAPAA</sequence>
<proteinExistence type="predicted"/>
<dbReference type="CDD" id="cd14727">
    <property type="entry name" value="ChanN-like"/>
    <property type="match status" value="1"/>
</dbReference>
<dbReference type="Gene3D" id="3.40.50.11550">
    <property type="match status" value="1"/>
</dbReference>
<accession>A0A495WC25</accession>
<dbReference type="SUPFAM" id="SSF159501">
    <property type="entry name" value="EreA/ChaN-like"/>
    <property type="match status" value="1"/>
</dbReference>
<comment type="caution">
    <text evidence="3">The sequence shown here is derived from an EMBL/GenBank/DDBJ whole genome shotgun (WGS) entry which is preliminary data.</text>
</comment>
<dbReference type="EMBL" id="RBXP01000013">
    <property type="protein sequence ID" value="RKT59242.1"/>
    <property type="molecule type" value="Genomic_DNA"/>
</dbReference>
<dbReference type="Pfam" id="PF04187">
    <property type="entry name" value="Cofac_haem_bdg"/>
    <property type="match status" value="1"/>
</dbReference>
<evidence type="ECO:0000313" key="3">
    <source>
        <dbReference type="EMBL" id="RKT59242.1"/>
    </source>
</evidence>
<dbReference type="InterPro" id="IPR007314">
    <property type="entry name" value="Cofac_haem-bd_dom"/>
</dbReference>